<dbReference type="Proteomes" id="UP000472271">
    <property type="component" value="Chromosome 14"/>
</dbReference>
<name>A0A672ZEK5_9TELE</name>
<reference evidence="1" key="2">
    <citation type="submission" date="2025-08" db="UniProtKB">
        <authorList>
            <consortium name="Ensembl"/>
        </authorList>
    </citation>
    <scope>IDENTIFICATION</scope>
</reference>
<keyword evidence="2" id="KW-1185">Reference proteome</keyword>
<dbReference type="AlphaFoldDB" id="A0A672ZEK5"/>
<sequence length="91" mass="10216">VDSTDHVITRSHAKKTLGAVDYLQKPEFPHGMLPTSKDIIQTCCIFYAPKQAGQAQRSKVDAEKQANDNFIKRVAAFNEKKVEGTQQTRCH</sequence>
<dbReference type="Ensembl" id="ENSSORT00005015729.1">
    <property type="protein sequence ID" value="ENSSORP00005015239.1"/>
    <property type="gene ID" value="ENSSORG00005007737.1"/>
</dbReference>
<evidence type="ECO:0000313" key="2">
    <source>
        <dbReference type="Proteomes" id="UP000472271"/>
    </source>
</evidence>
<reference evidence="1" key="1">
    <citation type="submission" date="2019-06" db="EMBL/GenBank/DDBJ databases">
        <authorList>
            <consortium name="Wellcome Sanger Institute Data Sharing"/>
        </authorList>
    </citation>
    <scope>NUCLEOTIDE SEQUENCE [LARGE SCALE GENOMIC DNA]</scope>
</reference>
<organism evidence="1 2">
    <name type="scientific">Sphaeramia orbicularis</name>
    <name type="common">orbiculate cardinalfish</name>
    <dbReference type="NCBI Taxonomy" id="375764"/>
    <lineage>
        <taxon>Eukaryota</taxon>
        <taxon>Metazoa</taxon>
        <taxon>Chordata</taxon>
        <taxon>Craniata</taxon>
        <taxon>Vertebrata</taxon>
        <taxon>Euteleostomi</taxon>
        <taxon>Actinopterygii</taxon>
        <taxon>Neopterygii</taxon>
        <taxon>Teleostei</taxon>
        <taxon>Neoteleostei</taxon>
        <taxon>Acanthomorphata</taxon>
        <taxon>Gobiaria</taxon>
        <taxon>Kurtiformes</taxon>
        <taxon>Apogonoidei</taxon>
        <taxon>Apogonidae</taxon>
        <taxon>Apogoninae</taxon>
        <taxon>Sphaeramia</taxon>
    </lineage>
</organism>
<reference evidence="1" key="3">
    <citation type="submission" date="2025-09" db="UniProtKB">
        <authorList>
            <consortium name="Ensembl"/>
        </authorList>
    </citation>
    <scope>IDENTIFICATION</scope>
</reference>
<evidence type="ECO:0000313" key="1">
    <source>
        <dbReference type="Ensembl" id="ENSSORP00005015239.1"/>
    </source>
</evidence>
<dbReference type="InParanoid" id="A0A672ZEK5"/>
<protein>
    <submittedName>
        <fullName evidence="1">Uncharacterized protein</fullName>
    </submittedName>
</protein>
<proteinExistence type="predicted"/>
<accession>A0A672ZEK5</accession>